<evidence type="ECO:0000313" key="2">
    <source>
        <dbReference type="EMBL" id="ABK96390.1"/>
    </source>
</evidence>
<dbReference type="EMBL" id="EF148418">
    <property type="protein sequence ID" value="ABK96390.1"/>
    <property type="molecule type" value="mRNA"/>
</dbReference>
<dbReference type="AlphaFoldDB" id="A9PJ37"/>
<name>A9PJ37_9ROSI</name>
<accession>A9PJ37</accession>
<feature type="signal peptide" evidence="1">
    <location>
        <begin position="1"/>
        <end position="27"/>
    </location>
</feature>
<reference evidence="2" key="1">
    <citation type="journal article" date="2008" name="BMC Genomics">
        <title>Analysis of 4,664 high-quality sequence-finished poplar full-length cDNA clones and their utility for the discovery of genes responding to insect feeding.</title>
        <authorList>
            <person name="Ralph S.G."/>
            <person name="Chun H.J."/>
            <person name="Cooper D."/>
            <person name="Kirkpatrick R."/>
            <person name="Kolosova N."/>
            <person name="Gunter L."/>
            <person name="Tuskan G.A."/>
            <person name="Douglas C.J."/>
            <person name="Holt R.A."/>
            <person name="Jones S.J."/>
            <person name="Marra M.A."/>
            <person name="Bohlmann J."/>
        </authorList>
    </citation>
    <scope>NUCLEOTIDE SEQUENCE</scope>
    <source>
        <tissue evidence="2">Sapling trees one metre in height and grown under greenhouse conditions were exposed to continuous feeding by Malacosoma disstria Hubner</tissue>
    </source>
</reference>
<protein>
    <recommendedName>
        <fullName evidence="3">Rapid ALkalinization Factor</fullName>
    </recommendedName>
</protein>
<proteinExistence type="evidence at transcript level"/>
<evidence type="ECO:0008006" key="3">
    <source>
        <dbReference type="Google" id="ProtNLM"/>
    </source>
</evidence>
<keyword evidence="1" id="KW-0732">Signal</keyword>
<organism evidence="2">
    <name type="scientific">Populus trichocarpa x Populus deltoides</name>
    <dbReference type="NCBI Taxonomy" id="3695"/>
    <lineage>
        <taxon>Eukaryota</taxon>
        <taxon>Viridiplantae</taxon>
        <taxon>Streptophyta</taxon>
        <taxon>Embryophyta</taxon>
        <taxon>Tracheophyta</taxon>
        <taxon>Spermatophyta</taxon>
        <taxon>Magnoliopsida</taxon>
        <taxon>eudicotyledons</taxon>
        <taxon>Gunneridae</taxon>
        <taxon>Pentapetalae</taxon>
        <taxon>rosids</taxon>
        <taxon>fabids</taxon>
        <taxon>Malpighiales</taxon>
        <taxon>Salicaceae</taxon>
        <taxon>Saliceae</taxon>
        <taxon>Populus</taxon>
    </lineage>
</organism>
<sequence>MRSLSLSALTSSSLLLMMMLNTISCSASISLPKMDGDVPLYSSVADSYMDLEFMMDSEINRILTGSRNALDALRGNQATFDCGHRVPYQDCLAQKNGGHRCGIYNRECPH</sequence>
<evidence type="ECO:0000256" key="1">
    <source>
        <dbReference type="SAM" id="SignalP"/>
    </source>
</evidence>
<feature type="chain" id="PRO_5002742154" description="Rapid ALkalinization Factor" evidence="1">
    <location>
        <begin position="28"/>
        <end position="110"/>
    </location>
</feature>